<keyword evidence="3" id="KW-1185">Reference proteome</keyword>
<evidence type="ECO:0000313" key="3">
    <source>
        <dbReference type="Proteomes" id="UP000502823"/>
    </source>
</evidence>
<evidence type="ECO:0000256" key="1">
    <source>
        <dbReference type="SAM" id="MobiDB-lite"/>
    </source>
</evidence>
<evidence type="ECO:0000313" key="2">
    <source>
        <dbReference type="EMBL" id="GFG34958.1"/>
    </source>
</evidence>
<dbReference type="AlphaFoldDB" id="A0A6L2PWH4"/>
<organism evidence="2 3">
    <name type="scientific">Coptotermes formosanus</name>
    <name type="common">Formosan subterranean termite</name>
    <dbReference type="NCBI Taxonomy" id="36987"/>
    <lineage>
        <taxon>Eukaryota</taxon>
        <taxon>Metazoa</taxon>
        <taxon>Ecdysozoa</taxon>
        <taxon>Arthropoda</taxon>
        <taxon>Hexapoda</taxon>
        <taxon>Insecta</taxon>
        <taxon>Pterygota</taxon>
        <taxon>Neoptera</taxon>
        <taxon>Polyneoptera</taxon>
        <taxon>Dictyoptera</taxon>
        <taxon>Blattodea</taxon>
        <taxon>Blattoidea</taxon>
        <taxon>Termitoidae</taxon>
        <taxon>Rhinotermitidae</taxon>
        <taxon>Coptotermes</taxon>
    </lineage>
</organism>
<name>A0A6L2PWH4_COPFO</name>
<comment type="caution">
    <text evidence="2">The sequence shown here is derived from an EMBL/GenBank/DDBJ whole genome shotgun (WGS) entry which is preliminary data.</text>
</comment>
<sequence>MVEFQNSTSSKFPVSPHWALLSEWLIVNYEPESYLSQETPVTRFKPQITYEYFLRFYKENFNNPFGRPRTDICALCEKIKLEIQCEKIAAVRETLKRELQLHKCKAKRFYNDMRECHTLVNEGGAEHSTSECVVFDYMQNIPYPYIPVTDIFYGRQLWLYVLDFHRMSDDRAFMYIYTQPTGKETPNETVSFLLSISSSGLPTETFQFRQKRDADFQSLKRAYDDEIGLKPAKARDIAKYVSSLDPQHRPYFEHMLQEYGNQGDGNADSASEAWDSD</sequence>
<protein>
    <submittedName>
        <fullName evidence="2">Uncharacterized protein</fullName>
    </submittedName>
</protein>
<reference evidence="3" key="1">
    <citation type="submission" date="2020-01" db="EMBL/GenBank/DDBJ databases">
        <title>Draft genome sequence of the Termite Coptotermes fromosanus.</title>
        <authorList>
            <person name="Itakura S."/>
            <person name="Yosikawa Y."/>
            <person name="Umezawa K."/>
        </authorList>
    </citation>
    <scope>NUCLEOTIDE SEQUENCE [LARGE SCALE GENOMIC DNA]</scope>
</reference>
<dbReference type="EMBL" id="BLKM01000514">
    <property type="protein sequence ID" value="GFG34958.1"/>
    <property type="molecule type" value="Genomic_DNA"/>
</dbReference>
<gene>
    <name evidence="2" type="ORF">Cfor_08596</name>
</gene>
<proteinExistence type="predicted"/>
<feature type="region of interest" description="Disordered" evidence="1">
    <location>
        <begin position="258"/>
        <end position="277"/>
    </location>
</feature>
<dbReference type="OrthoDB" id="6747067at2759"/>
<dbReference type="InParanoid" id="A0A6L2PWH4"/>
<dbReference type="Proteomes" id="UP000502823">
    <property type="component" value="Unassembled WGS sequence"/>
</dbReference>
<accession>A0A6L2PWH4</accession>